<evidence type="ECO:0000256" key="5">
    <source>
        <dbReference type="ARBA" id="ARBA00023065"/>
    </source>
</evidence>
<accession>A0A4R3LPS7</accession>
<protein>
    <submittedName>
        <fullName evidence="11">CIC family chloride channel protein</fullName>
    </submittedName>
</protein>
<evidence type="ECO:0000256" key="4">
    <source>
        <dbReference type="ARBA" id="ARBA00022989"/>
    </source>
</evidence>
<evidence type="ECO:0000256" key="10">
    <source>
        <dbReference type="SAM" id="Phobius"/>
    </source>
</evidence>
<dbReference type="Gene3D" id="1.10.3080.10">
    <property type="entry name" value="Clc chloride channel"/>
    <property type="match status" value="1"/>
</dbReference>
<evidence type="ECO:0000256" key="9">
    <source>
        <dbReference type="ARBA" id="ARBA00023303"/>
    </source>
</evidence>
<dbReference type="InterPro" id="IPR050368">
    <property type="entry name" value="ClC-type_chloride_channel"/>
</dbReference>
<name>A0A4R3LPS7_9HYPH</name>
<keyword evidence="3 10" id="KW-0812">Transmembrane</keyword>
<organism evidence="11 12">
    <name type="scientific">Aquabacter spiritensis</name>
    <dbReference type="NCBI Taxonomy" id="933073"/>
    <lineage>
        <taxon>Bacteria</taxon>
        <taxon>Pseudomonadati</taxon>
        <taxon>Pseudomonadota</taxon>
        <taxon>Alphaproteobacteria</taxon>
        <taxon>Hyphomicrobiales</taxon>
        <taxon>Xanthobacteraceae</taxon>
        <taxon>Aquabacter</taxon>
    </lineage>
</organism>
<feature type="transmembrane region" description="Helical" evidence="10">
    <location>
        <begin position="37"/>
        <end position="62"/>
    </location>
</feature>
<feature type="transmembrane region" description="Helical" evidence="10">
    <location>
        <begin position="386"/>
        <end position="407"/>
    </location>
</feature>
<proteinExistence type="predicted"/>
<sequence length="598" mass="61679">MQPEAREEVFEVAPREAGRAAIIRLLGRFTLRSEVRLMVLACLVGALAGTGATFMSIVAHAMHEVLFRTGPGGFLSIVPDLSSPYMYFIPAAGGLLLGLLGLLIKRYRPKPVIDPIEANALEGGRMSLTDSVILSSQTVLGNGFGASVGMEAGYTQWGSGVASAIGQKLGLNRADLRILVGCGAAGGIAAAFHAPLAGAFYAFELIIGVYAIPSVAPVMGAALLGYLCAGALGAVGTPIVIPHVPHIGPADYLPFILLGLVGALVAIAIMRLMTLIEQGFRRTGIPAALRPMVGGLAVGALAVLSPQVLSSGEAAIHIQVGTTVTLAVLGVLLLKILAAAFSLGSGFRGGLFSAALFMGVLLGKLFAAAAAFVAPALHVDPVISGVVGMAALAVGIVGGPVTMTFLVLEATSNLAITGLVLTAAIMSSLTVRLAFGYSFSTWRLHLRGESIRGAFDVGILRALTVGRLMTRDPPICPVAGRVGELRARFASAPPRVVVLVDGAGGYAGLVRLLTLQGVADDAPLADHLLCRDRVLHPGMRIEEAIRQFEGAGTPILTVVAEDGSGRVIGMLDEAEALHAYAQALEDQRRGIAGEEPVR</sequence>
<dbReference type="PANTHER" id="PTHR43427">
    <property type="entry name" value="CHLORIDE CHANNEL PROTEIN CLC-E"/>
    <property type="match status" value="1"/>
</dbReference>
<evidence type="ECO:0000256" key="6">
    <source>
        <dbReference type="ARBA" id="ARBA00023136"/>
    </source>
</evidence>
<dbReference type="InterPro" id="IPR001807">
    <property type="entry name" value="ClC"/>
</dbReference>
<evidence type="ECO:0000256" key="2">
    <source>
        <dbReference type="ARBA" id="ARBA00022448"/>
    </source>
</evidence>
<evidence type="ECO:0000256" key="1">
    <source>
        <dbReference type="ARBA" id="ARBA00004141"/>
    </source>
</evidence>
<feature type="transmembrane region" description="Helical" evidence="10">
    <location>
        <begin position="288"/>
        <end position="309"/>
    </location>
</feature>
<feature type="transmembrane region" description="Helical" evidence="10">
    <location>
        <begin position="176"/>
        <end position="193"/>
    </location>
</feature>
<feature type="transmembrane region" description="Helical" evidence="10">
    <location>
        <begin position="350"/>
        <end position="374"/>
    </location>
</feature>
<dbReference type="OrthoDB" id="9814803at2"/>
<evidence type="ECO:0000256" key="7">
    <source>
        <dbReference type="ARBA" id="ARBA00023173"/>
    </source>
</evidence>
<gene>
    <name evidence="11" type="ORF">EDC64_11349</name>
</gene>
<comment type="caution">
    <text evidence="11">The sequence shown here is derived from an EMBL/GenBank/DDBJ whole genome shotgun (WGS) entry which is preliminary data.</text>
</comment>
<keyword evidence="4 10" id="KW-1133">Transmembrane helix</keyword>
<dbReference type="InterPro" id="IPR014743">
    <property type="entry name" value="Cl-channel_core"/>
</dbReference>
<feature type="transmembrane region" description="Helical" evidence="10">
    <location>
        <begin position="315"/>
        <end position="338"/>
    </location>
</feature>
<dbReference type="SUPFAM" id="SSF81340">
    <property type="entry name" value="Clc chloride channel"/>
    <property type="match status" value="1"/>
</dbReference>
<dbReference type="GO" id="GO:0005254">
    <property type="term" value="F:chloride channel activity"/>
    <property type="evidence" value="ECO:0007669"/>
    <property type="project" value="UniProtKB-KW"/>
</dbReference>
<comment type="subcellular location">
    <subcellularLocation>
        <location evidence="1">Membrane</location>
        <topology evidence="1">Multi-pass membrane protein</topology>
    </subcellularLocation>
</comment>
<dbReference type="PANTHER" id="PTHR43427:SF6">
    <property type="entry name" value="CHLORIDE CHANNEL PROTEIN CLC-E"/>
    <property type="match status" value="1"/>
</dbReference>
<evidence type="ECO:0000313" key="12">
    <source>
        <dbReference type="Proteomes" id="UP000294664"/>
    </source>
</evidence>
<keyword evidence="2" id="KW-0813">Transport</keyword>
<feature type="transmembrane region" description="Helical" evidence="10">
    <location>
        <begin position="414"/>
        <end position="435"/>
    </location>
</feature>
<feature type="transmembrane region" description="Helical" evidence="10">
    <location>
        <begin position="253"/>
        <end position="276"/>
    </location>
</feature>
<dbReference type="GO" id="GO:0034707">
    <property type="term" value="C:chloride channel complex"/>
    <property type="evidence" value="ECO:0007669"/>
    <property type="project" value="UniProtKB-KW"/>
</dbReference>
<evidence type="ECO:0000256" key="8">
    <source>
        <dbReference type="ARBA" id="ARBA00023214"/>
    </source>
</evidence>
<evidence type="ECO:0000313" key="11">
    <source>
        <dbReference type="EMBL" id="TCT02402.1"/>
    </source>
</evidence>
<dbReference type="Proteomes" id="UP000294664">
    <property type="component" value="Unassembled WGS sequence"/>
</dbReference>
<keyword evidence="8" id="KW-0868">Chloride</keyword>
<dbReference type="CDD" id="cd00400">
    <property type="entry name" value="Voltage_gated_ClC"/>
    <property type="match status" value="1"/>
</dbReference>
<keyword evidence="12" id="KW-1185">Reference proteome</keyword>
<keyword evidence="9" id="KW-0407">Ion channel</keyword>
<feature type="transmembrane region" description="Helical" evidence="10">
    <location>
        <begin position="199"/>
        <end position="216"/>
    </location>
</feature>
<dbReference type="AlphaFoldDB" id="A0A4R3LPS7"/>
<feature type="transmembrane region" description="Helical" evidence="10">
    <location>
        <begin position="85"/>
        <end position="104"/>
    </location>
</feature>
<dbReference type="InterPro" id="IPR046342">
    <property type="entry name" value="CBS_dom_sf"/>
</dbReference>
<dbReference type="RefSeq" id="WP_132033993.1">
    <property type="nucleotide sequence ID" value="NZ_SMAI01000013.1"/>
</dbReference>
<dbReference type="Pfam" id="PF00654">
    <property type="entry name" value="Voltage_CLC"/>
    <property type="match status" value="1"/>
</dbReference>
<dbReference type="SUPFAM" id="SSF54631">
    <property type="entry name" value="CBS-domain pair"/>
    <property type="match status" value="1"/>
</dbReference>
<evidence type="ECO:0000256" key="3">
    <source>
        <dbReference type="ARBA" id="ARBA00022692"/>
    </source>
</evidence>
<keyword evidence="5" id="KW-0406">Ion transport</keyword>
<feature type="transmembrane region" description="Helical" evidence="10">
    <location>
        <begin position="223"/>
        <end position="241"/>
    </location>
</feature>
<keyword evidence="7" id="KW-0869">Chloride channel</keyword>
<dbReference type="PRINTS" id="PR00762">
    <property type="entry name" value="CLCHANNEL"/>
</dbReference>
<dbReference type="EMBL" id="SMAI01000013">
    <property type="protein sequence ID" value="TCT02402.1"/>
    <property type="molecule type" value="Genomic_DNA"/>
</dbReference>
<keyword evidence="6 10" id="KW-0472">Membrane</keyword>
<reference evidence="11 12" key="1">
    <citation type="submission" date="2019-03" db="EMBL/GenBank/DDBJ databases">
        <title>Genomic Encyclopedia of Type Strains, Phase IV (KMG-IV): sequencing the most valuable type-strain genomes for metagenomic binning, comparative biology and taxonomic classification.</title>
        <authorList>
            <person name="Goeker M."/>
        </authorList>
    </citation>
    <scope>NUCLEOTIDE SEQUENCE [LARGE SCALE GENOMIC DNA]</scope>
    <source>
        <strain evidence="11 12">DSM 9035</strain>
    </source>
</reference>